<name>A0A095UXL9_9FLAO</name>
<dbReference type="STRING" id="1453498.LG45_14040"/>
<reference evidence="2 3" key="1">
    <citation type="submission" date="2014-09" db="EMBL/GenBank/DDBJ databases">
        <title>Whole Genome Shotgun of Flavobacterium aquatile LMG 4008.</title>
        <authorList>
            <person name="Gale A.N."/>
            <person name="Pipes S.E."/>
            <person name="Newman J.D."/>
        </authorList>
    </citation>
    <scope>NUCLEOTIDE SEQUENCE [LARGE SCALE GENOMIC DNA]</scope>
    <source>
        <strain evidence="2 3">LMG 4008</strain>
    </source>
</reference>
<evidence type="ECO:0000313" key="2">
    <source>
        <dbReference type="EMBL" id="KGD67330.1"/>
    </source>
</evidence>
<feature type="chain" id="PRO_5001919086" description="Glycosyl hydrolase family 16" evidence="1">
    <location>
        <begin position="27"/>
        <end position="494"/>
    </location>
</feature>
<dbReference type="Proteomes" id="UP000029554">
    <property type="component" value="Unassembled WGS sequence"/>
</dbReference>
<evidence type="ECO:0008006" key="4">
    <source>
        <dbReference type="Google" id="ProtNLM"/>
    </source>
</evidence>
<dbReference type="eggNOG" id="COG5492">
    <property type="taxonomic scope" value="Bacteria"/>
</dbReference>
<dbReference type="SUPFAM" id="SSF49785">
    <property type="entry name" value="Galactose-binding domain-like"/>
    <property type="match status" value="1"/>
</dbReference>
<evidence type="ECO:0000313" key="3">
    <source>
        <dbReference type="Proteomes" id="UP000029554"/>
    </source>
</evidence>
<dbReference type="EMBL" id="JRHH01000005">
    <property type="protein sequence ID" value="KGD67330.1"/>
    <property type="molecule type" value="Genomic_DNA"/>
</dbReference>
<dbReference type="AlphaFoldDB" id="A0A095UXL9"/>
<protein>
    <recommendedName>
        <fullName evidence="4">Glycosyl hydrolase family 16</fullName>
    </recommendedName>
</protein>
<dbReference type="Gene3D" id="2.60.120.430">
    <property type="entry name" value="Galactose-binding lectin"/>
    <property type="match status" value="2"/>
</dbReference>
<accession>A0A095UXL9</accession>
<proteinExistence type="predicted"/>
<dbReference type="RefSeq" id="WP_035128074.1">
    <property type="nucleotide sequence ID" value="NZ_JRHH01000005.1"/>
</dbReference>
<keyword evidence="1" id="KW-0732">Signal</keyword>
<organism evidence="2 3">
    <name type="scientific">Flavobacterium aquatile LMG 4008 = ATCC 11947</name>
    <dbReference type="NCBI Taxonomy" id="1453498"/>
    <lineage>
        <taxon>Bacteria</taxon>
        <taxon>Pseudomonadati</taxon>
        <taxon>Bacteroidota</taxon>
        <taxon>Flavobacteriia</taxon>
        <taxon>Flavobacteriales</taxon>
        <taxon>Flavobacteriaceae</taxon>
        <taxon>Flavobacterium</taxon>
    </lineage>
</organism>
<gene>
    <name evidence="2" type="ORF">LG45_14040</name>
</gene>
<keyword evidence="3" id="KW-1185">Reference proteome</keyword>
<evidence type="ECO:0000256" key="1">
    <source>
        <dbReference type="SAM" id="SignalP"/>
    </source>
</evidence>
<dbReference type="OrthoDB" id="5381604at2"/>
<sequence length="494" mass="52903">MKNQKNNFLKLTLLLSLFLVVNVSCERDLSDDAVLSTFPKTAEIFTDDFVGLGSDFYKPYGDSKFTAFSVDLEQGYESNSSIRIDVPNATDPEGAYAGGIFVIDGAGRNLTDFDALTFYVKASQGVTVGEFGFGEDFAENKFITTITNVGVGTNWTKITIPILDASRLLQERGMFRYAAGTNSTNGFGFTLWIDEIKFEKLGTNNLLYPFILNGDDNSVDGFAGSNQIITGLGAVYSLANGQNITINAAPSYFNFNVSNTSVASPVALNNLGQIFTSVIGTSGSAVVTAQVDNTLAQGSLTINAVGAFPHAPVPTRPASSVVSLFSDEYNNLPVRHYNGFFSGSNTQGGAGNDPNNVDIQAPFINGSIDNIINYTQLDFVSIGMYETVPRVNISGMTHMHVDINVKQAVAASNFIRIELHSSLANGPTTSSGSFVLNAASLTNVDVNGWASIDIPISSFPGFNDATNLGQVFFVSGNPGGIFNIWVDNVYFYAQ</sequence>
<feature type="signal peptide" evidence="1">
    <location>
        <begin position="1"/>
        <end position="26"/>
    </location>
</feature>
<dbReference type="InterPro" id="IPR008979">
    <property type="entry name" value="Galactose-bd-like_sf"/>
</dbReference>
<comment type="caution">
    <text evidence="2">The sequence shown here is derived from an EMBL/GenBank/DDBJ whole genome shotgun (WGS) entry which is preliminary data.</text>
</comment>